<gene>
    <name evidence="1" type="ORF">ABE541_07900</name>
</gene>
<keyword evidence="2" id="KW-1185">Reference proteome</keyword>
<accession>A0ABV0BRN4</accession>
<dbReference type="InterPro" id="IPR053851">
    <property type="entry name" value="DUF6929"/>
</dbReference>
<evidence type="ECO:0000313" key="2">
    <source>
        <dbReference type="Proteomes" id="UP001409291"/>
    </source>
</evidence>
<reference evidence="1 2" key="1">
    <citation type="submission" date="2024-04" db="EMBL/GenBank/DDBJ databases">
        <title>WGS of bacteria from Torrens River.</title>
        <authorList>
            <person name="Wyrsch E.R."/>
            <person name="Drigo B."/>
        </authorList>
    </citation>
    <scope>NUCLEOTIDE SEQUENCE [LARGE SCALE GENOMIC DNA]</scope>
    <source>
        <strain evidence="1 2">TWI391</strain>
    </source>
</reference>
<dbReference type="Proteomes" id="UP001409291">
    <property type="component" value="Unassembled WGS sequence"/>
</dbReference>
<evidence type="ECO:0000313" key="1">
    <source>
        <dbReference type="EMBL" id="MEN5377179.1"/>
    </source>
</evidence>
<organism evidence="1 2">
    <name type="scientific">Sphingobacterium kitahiroshimense</name>
    <dbReference type="NCBI Taxonomy" id="470446"/>
    <lineage>
        <taxon>Bacteria</taxon>
        <taxon>Pseudomonadati</taxon>
        <taxon>Bacteroidota</taxon>
        <taxon>Sphingobacteriia</taxon>
        <taxon>Sphingobacteriales</taxon>
        <taxon>Sphingobacteriaceae</taxon>
        <taxon>Sphingobacterium</taxon>
    </lineage>
</organism>
<protein>
    <submittedName>
        <fullName evidence="1">Uncharacterized protein</fullName>
    </submittedName>
</protein>
<dbReference type="RefSeq" id="WP_346581051.1">
    <property type="nucleotide sequence ID" value="NZ_JBDJLH010000004.1"/>
</dbReference>
<dbReference type="Pfam" id="PF22000">
    <property type="entry name" value="DUF6929"/>
    <property type="match status" value="1"/>
</dbReference>
<sequence length="272" mass="31076">MKNIILDFFLTITGISAASGLVHQNNHLFLIADNSQYLYDFGLNDRLLTRIQLDKNTSDLENIAKARKPDFESITFDQDKYYIYGSGSTPNRNLRITYQKEVLTEDFSKIYHRLQQKFLVDQDNFNIEGVIHTEDEIWLFNRGNGQKAQNGIFKINKFNTEKSSFDAIKLPLIDQVQAGFTDAILVGDFVYFIAAAEASNSTYLDGEIAGTILGKFNRKNSQSIETIRIPGKHKFEGITLKEQSGDQITFFLCEDKDDDKMETTIYSLTIDQ</sequence>
<name>A0ABV0BRN4_9SPHI</name>
<comment type="caution">
    <text evidence="1">The sequence shown here is derived from an EMBL/GenBank/DDBJ whole genome shotgun (WGS) entry which is preliminary data.</text>
</comment>
<proteinExistence type="predicted"/>
<dbReference type="EMBL" id="JBDJNQ010000003">
    <property type="protein sequence ID" value="MEN5377179.1"/>
    <property type="molecule type" value="Genomic_DNA"/>
</dbReference>